<dbReference type="InterPro" id="IPR051821">
    <property type="entry name" value="Asp/Asn_beta-hydroxylase"/>
</dbReference>
<comment type="similarity">
    <text evidence="1">Belongs to the aspartyl/asparaginyl beta-hydroxylase family.</text>
</comment>
<keyword evidence="2" id="KW-0223">Dioxygenase</keyword>
<dbReference type="InterPro" id="IPR007803">
    <property type="entry name" value="Asp/Arg/Pro-Hydrxlase"/>
</dbReference>
<evidence type="ECO:0000313" key="6">
    <source>
        <dbReference type="Proteomes" id="UP001430149"/>
    </source>
</evidence>
<evidence type="ECO:0000256" key="2">
    <source>
        <dbReference type="ARBA" id="ARBA00022964"/>
    </source>
</evidence>
<gene>
    <name evidence="5" type="ORF">ISP19_02505</name>
</gene>
<dbReference type="SUPFAM" id="SSF51197">
    <property type="entry name" value="Clavaminate synthase-like"/>
    <property type="match status" value="1"/>
</dbReference>
<dbReference type="RefSeq" id="WP_204679410.1">
    <property type="nucleotide sequence ID" value="NZ_BSNR01000008.1"/>
</dbReference>
<keyword evidence="6" id="KW-1185">Reference proteome</keyword>
<dbReference type="InterPro" id="IPR027443">
    <property type="entry name" value="IPNS-like_sf"/>
</dbReference>
<organism evidence="5 6">
    <name type="scientific">Dyella flava</name>
    <dbReference type="NCBI Taxonomy" id="1920170"/>
    <lineage>
        <taxon>Bacteria</taxon>
        <taxon>Pseudomonadati</taxon>
        <taxon>Pseudomonadota</taxon>
        <taxon>Gammaproteobacteria</taxon>
        <taxon>Lysobacterales</taxon>
        <taxon>Rhodanobacteraceae</taxon>
        <taxon>Dyella</taxon>
    </lineage>
</organism>
<evidence type="ECO:0000313" key="5">
    <source>
        <dbReference type="EMBL" id="MBM7124239.1"/>
    </source>
</evidence>
<accession>A0ABS2JZE4</accession>
<sequence length="228" mass="25279">MSLLYDLSANAVRRIYDARINTPPVLDTGTYFPGAGKFADAWSTIREEALAIAAERMHAIPRFHEIMPAQAPISANDGKDWRLFILKVYGAEVDKNMAACPTLAQALTLSPDVLSASLSFLAPRKHIPRHRGPFRGVLRFQLGLSVPVDADGRPAAVLSLNDDEHRIGDGQHLLWDDTYPHEVWNHSDEMRVALLLDVRRRHMPMDMRVLSGALIASVGMVARLRGVA</sequence>
<comment type="caution">
    <text evidence="5">The sequence shown here is derived from an EMBL/GenBank/DDBJ whole genome shotgun (WGS) entry which is preliminary data.</text>
</comment>
<dbReference type="PANTHER" id="PTHR46332:SF5">
    <property type="entry name" value="ASPARTATE BETA-HYDROXYLASE DOMAIN CONTAINING 2"/>
    <property type="match status" value="1"/>
</dbReference>
<dbReference type="Pfam" id="PF05118">
    <property type="entry name" value="Asp_Arg_Hydrox"/>
    <property type="match status" value="1"/>
</dbReference>
<dbReference type="EMBL" id="JADIKE010000025">
    <property type="protein sequence ID" value="MBM7124239.1"/>
    <property type="molecule type" value="Genomic_DNA"/>
</dbReference>
<protein>
    <submittedName>
        <fullName evidence="5">Aspartyl/asparaginyl beta-hydroxylase domain-containing protein</fullName>
    </submittedName>
</protein>
<evidence type="ECO:0000256" key="1">
    <source>
        <dbReference type="ARBA" id="ARBA00007730"/>
    </source>
</evidence>
<dbReference type="PANTHER" id="PTHR46332">
    <property type="entry name" value="ASPARTATE BETA-HYDROXYLASE DOMAIN-CONTAINING PROTEIN 2"/>
    <property type="match status" value="1"/>
</dbReference>
<keyword evidence="3" id="KW-0560">Oxidoreductase</keyword>
<feature type="domain" description="Aspartyl/asparaginy/proline hydroxylase" evidence="4">
    <location>
        <begin position="40"/>
        <end position="200"/>
    </location>
</feature>
<evidence type="ECO:0000259" key="4">
    <source>
        <dbReference type="Pfam" id="PF05118"/>
    </source>
</evidence>
<reference evidence="5" key="1">
    <citation type="submission" date="2020-10" db="EMBL/GenBank/DDBJ databases">
        <title>Phylogeny of dyella-like bacteria.</title>
        <authorList>
            <person name="Fu J."/>
        </authorList>
    </citation>
    <scope>NUCLEOTIDE SEQUENCE</scope>
    <source>
        <strain evidence="5">DHOC52</strain>
    </source>
</reference>
<name>A0ABS2JZE4_9GAMM</name>
<dbReference type="Proteomes" id="UP001430149">
    <property type="component" value="Unassembled WGS sequence"/>
</dbReference>
<dbReference type="Gene3D" id="2.60.120.330">
    <property type="entry name" value="B-lactam Antibiotic, Isopenicillin N Synthase, Chain"/>
    <property type="match status" value="1"/>
</dbReference>
<evidence type="ECO:0000256" key="3">
    <source>
        <dbReference type="ARBA" id="ARBA00023002"/>
    </source>
</evidence>
<proteinExistence type="inferred from homology"/>